<sequence>MRLKNLLFFVLNHHLRAYINIFFSIFDLFEDLLCQIKY</sequence>
<keyword evidence="2" id="KW-1185">Reference proteome</keyword>
<protein>
    <submittedName>
        <fullName evidence="1">Uncharacterized protein</fullName>
    </submittedName>
</protein>
<reference evidence="1 2" key="1">
    <citation type="journal article" date="2009" name="PLoS ONE">
        <title>The complete genome of Teredinibacter turnerae T7901: an intracellular endosymbiont of marine wood-boring bivalves (shipworms).</title>
        <authorList>
            <person name="Yang J.C."/>
            <person name="Madupu R."/>
            <person name="Durkin A.S."/>
            <person name="Ekborg N.A."/>
            <person name="Pedamallu C.S."/>
            <person name="Hostetler J.B."/>
            <person name="Radune D."/>
            <person name="Toms B.S."/>
            <person name="Henrissat B."/>
            <person name="Coutinho P.M."/>
            <person name="Schwarz S."/>
            <person name="Field L."/>
            <person name="Trindade-Silva A.E."/>
            <person name="Soares C.A.G."/>
            <person name="Elshahawi S."/>
            <person name="Hanora A."/>
            <person name="Schmidt E.W."/>
            <person name="Haygood M.G."/>
            <person name="Posfai J."/>
            <person name="Benner J."/>
            <person name="Madinger C."/>
            <person name="Nove J."/>
            <person name="Anton B."/>
            <person name="Chaudhary K."/>
            <person name="Foster J."/>
            <person name="Holman A."/>
            <person name="Kumar S."/>
            <person name="Lessard P.A."/>
            <person name="Luyten Y.A."/>
            <person name="Slatko B."/>
            <person name="Wood N."/>
            <person name="Wu B."/>
            <person name="Teplitski M."/>
            <person name="Mougous J.D."/>
            <person name="Ward N."/>
            <person name="Eisen J.A."/>
            <person name="Badger J.H."/>
            <person name="Distel D.L."/>
        </authorList>
    </citation>
    <scope>NUCLEOTIDE SEQUENCE [LARGE SCALE GENOMIC DNA]</scope>
    <source>
        <strain evidence="2">ATCC 39867 / T7901</strain>
    </source>
</reference>
<dbReference type="EMBL" id="CP001614">
    <property type="protein sequence ID" value="ACR10829.1"/>
    <property type="molecule type" value="Genomic_DNA"/>
</dbReference>
<accession>C5BM34</accession>
<proteinExistence type="predicted"/>
<evidence type="ECO:0000313" key="1">
    <source>
        <dbReference type="EMBL" id="ACR10829.1"/>
    </source>
</evidence>
<name>C5BM34_TERTT</name>
<dbReference type="KEGG" id="ttu:TERTU_0284"/>
<organism evidence="1 2">
    <name type="scientific">Teredinibacter turnerae (strain ATCC 39867 / T7901)</name>
    <dbReference type="NCBI Taxonomy" id="377629"/>
    <lineage>
        <taxon>Bacteria</taxon>
        <taxon>Pseudomonadati</taxon>
        <taxon>Pseudomonadota</taxon>
        <taxon>Gammaproteobacteria</taxon>
        <taxon>Cellvibrionales</taxon>
        <taxon>Cellvibrionaceae</taxon>
        <taxon>Teredinibacter</taxon>
    </lineage>
</organism>
<dbReference type="AlphaFoldDB" id="C5BM34"/>
<dbReference type="Proteomes" id="UP000009080">
    <property type="component" value="Chromosome"/>
</dbReference>
<evidence type="ECO:0000313" key="2">
    <source>
        <dbReference type="Proteomes" id="UP000009080"/>
    </source>
</evidence>
<gene>
    <name evidence="1" type="ordered locus">TERTU_0284</name>
</gene>
<dbReference type="HOGENOM" id="CLU_3334105_0_0_6"/>